<evidence type="ECO:0000313" key="3">
    <source>
        <dbReference type="Proteomes" id="UP000799291"/>
    </source>
</evidence>
<protein>
    <recommendedName>
        <fullName evidence="1">F-box domain-containing protein</fullName>
    </recommendedName>
</protein>
<evidence type="ECO:0000259" key="1">
    <source>
        <dbReference type="PROSITE" id="PS50181"/>
    </source>
</evidence>
<organism evidence="2 3">
    <name type="scientific">Lentithecium fluviatile CBS 122367</name>
    <dbReference type="NCBI Taxonomy" id="1168545"/>
    <lineage>
        <taxon>Eukaryota</taxon>
        <taxon>Fungi</taxon>
        <taxon>Dikarya</taxon>
        <taxon>Ascomycota</taxon>
        <taxon>Pezizomycotina</taxon>
        <taxon>Dothideomycetes</taxon>
        <taxon>Pleosporomycetidae</taxon>
        <taxon>Pleosporales</taxon>
        <taxon>Massarineae</taxon>
        <taxon>Lentitheciaceae</taxon>
        <taxon>Lentithecium</taxon>
    </lineage>
</organism>
<dbReference type="AlphaFoldDB" id="A0A6G1J7F9"/>
<reference evidence="2" key="1">
    <citation type="journal article" date="2020" name="Stud. Mycol.">
        <title>101 Dothideomycetes genomes: a test case for predicting lifestyles and emergence of pathogens.</title>
        <authorList>
            <person name="Haridas S."/>
            <person name="Albert R."/>
            <person name="Binder M."/>
            <person name="Bloem J."/>
            <person name="Labutti K."/>
            <person name="Salamov A."/>
            <person name="Andreopoulos B."/>
            <person name="Baker S."/>
            <person name="Barry K."/>
            <person name="Bills G."/>
            <person name="Bluhm B."/>
            <person name="Cannon C."/>
            <person name="Castanera R."/>
            <person name="Culley D."/>
            <person name="Daum C."/>
            <person name="Ezra D."/>
            <person name="Gonzalez J."/>
            <person name="Henrissat B."/>
            <person name="Kuo A."/>
            <person name="Liang C."/>
            <person name="Lipzen A."/>
            <person name="Lutzoni F."/>
            <person name="Magnuson J."/>
            <person name="Mondo S."/>
            <person name="Nolan M."/>
            <person name="Ohm R."/>
            <person name="Pangilinan J."/>
            <person name="Park H.-J."/>
            <person name="Ramirez L."/>
            <person name="Alfaro M."/>
            <person name="Sun H."/>
            <person name="Tritt A."/>
            <person name="Yoshinaga Y."/>
            <person name="Zwiers L.-H."/>
            <person name="Turgeon B."/>
            <person name="Goodwin S."/>
            <person name="Spatafora J."/>
            <person name="Crous P."/>
            <person name="Grigoriev I."/>
        </authorList>
    </citation>
    <scope>NUCLEOTIDE SEQUENCE</scope>
    <source>
        <strain evidence="2">CBS 122367</strain>
    </source>
</reference>
<dbReference type="OrthoDB" id="5279008at2759"/>
<sequence length="443" mass="49990">MTAPIEQLPVELVDVVVKYIPLSDFQSFRLVSRQIYALTLSTFSSRYFHRRTTTLSAPSLDRLVRLSSCGCLSQSVSLLDVKLLNHDDYRNLQKISRVGLFPPPKRFQQVANIKPRDISQEHALFDYMRANEDPKDLIKSLSQALAHLPQLRAVRLRVNGVTLGNSRFDDEEEDYQEFFLACFKSVLNAIVKSGIKLHDFSVIKGTNMRPSTKSANLIYPAFDLSFSFLHSLGKTFTSLRNLSLSICTDWNGNARVPGWQNGMSKFISTASGLEELTLCFQARDKEPSFRAAAMHSLATTLELPKLKSLQLYGCVVDEQALSTFARAHAGTIRRLTFIDALLLNGSWGALLGTFRESLSLETIRLSFLQQNAAPRDIWWNGNKKRKSKIIMDTTEKAERRTMNEMLTEAIDYITLISTLPEPYSLPYSVLLAYTHHNPASNPA</sequence>
<dbReference type="InterPro" id="IPR032675">
    <property type="entry name" value="LRR_dom_sf"/>
</dbReference>
<dbReference type="EMBL" id="MU005577">
    <property type="protein sequence ID" value="KAF2686151.1"/>
    <property type="molecule type" value="Genomic_DNA"/>
</dbReference>
<dbReference type="Gene3D" id="3.80.10.10">
    <property type="entry name" value="Ribonuclease Inhibitor"/>
    <property type="match status" value="1"/>
</dbReference>
<proteinExistence type="predicted"/>
<accession>A0A6G1J7F9</accession>
<dbReference type="InterPro" id="IPR001810">
    <property type="entry name" value="F-box_dom"/>
</dbReference>
<gene>
    <name evidence="2" type="ORF">K458DRAFT_298876</name>
</gene>
<dbReference type="SUPFAM" id="SSF52047">
    <property type="entry name" value="RNI-like"/>
    <property type="match status" value="1"/>
</dbReference>
<evidence type="ECO:0000313" key="2">
    <source>
        <dbReference type="EMBL" id="KAF2686151.1"/>
    </source>
</evidence>
<dbReference type="Proteomes" id="UP000799291">
    <property type="component" value="Unassembled WGS sequence"/>
</dbReference>
<name>A0A6G1J7F9_9PLEO</name>
<feature type="domain" description="F-box" evidence="1">
    <location>
        <begin position="2"/>
        <end position="51"/>
    </location>
</feature>
<keyword evidence="3" id="KW-1185">Reference proteome</keyword>
<dbReference type="PROSITE" id="PS50181">
    <property type="entry name" value="FBOX"/>
    <property type="match status" value="1"/>
</dbReference>